<dbReference type="PANTHER" id="PTHR23028:SF53">
    <property type="entry name" value="ACYL_TRANSF_3 DOMAIN-CONTAINING PROTEIN"/>
    <property type="match status" value="1"/>
</dbReference>
<keyword evidence="4" id="KW-0012">Acyltransferase</keyword>
<feature type="transmembrane region" description="Helical" evidence="2">
    <location>
        <begin position="117"/>
        <end position="138"/>
    </location>
</feature>
<evidence type="ECO:0000313" key="4">
    <source>
        <dbReference type="EMBL" id="AXI77968.1"/>
    </source>
</evidence>
<dbReference type="EMBL" id="CP031264">
    <property type="protein sequence ID" value="AXI77968.1"/>
    <property type="molecule type" value="Genomic_DNA"/>
</dbReference>
<gene>
    <name evidence="4" type="ORF">C7M71_011485</name>
</gene>
<dbReference type="Pfam" id="PF01757">
    <property type="entry name" value="Acyl_transf_3"/>
    <property type="match status" value="1"/>
</dbReference>
<dbReference type="OrthoDB" id="9807745at2"/>
<dbReference type="PANTHER" id="PTHR23028">
    <property type="entry name" value="ACETYLTRANSFERASE"/>
    <property type="match status" value="1"/>
</dbReference>
<dbReference type="InterPro" id="IPR050879">
    <property type="entry name" value="Acyltransferase_3"/>
</dbReference>
<dbReference type="KEGG" id="stri:C7M71_011485"/>
<dbReference type="GO" id="GO:0016020">
    <property type="term" value="C:membrane"/>
    <property type="evidence" value="ECO:0007669"/>
    <property type="project" value="TreeGrafter"/>
</dbReference>
<feature type="transmembrane region" description="Helical" evidence="2">
    <location>
        <begin position="345"/>
        <end position="366"/>
    </location>
</feature>
<feature type="transmembrane region" description="Helical" evidence="2">
    <location>
        <begin position="44"/>
        <end position="64"/>
    </location>
</feature>
<keyword evidence="2" id="KW-1133">Transmembrane helix</keyword>
<feature type="region of interest" description="Disordered" evidence="1">
    <location>
        <begin position="1"/>
        <end position="34"/>
    </location>
</feature>
<feature type="transmembrane region" description="Helical" evidence="2">
    <location>
        <begin position="172"/>
        <end position="192"/>
    </location>
</feature>
<accession>A0A345SW63</accession>
<dbReference type="InterPro" id="IPR002656">
    <property type="entry name" value="Acyl_transf_3_dom"/>
</dbReference>
<keyword evidence="2" id="KW-0472">Membrane</keyword>
<evidence type="ECO:0000256" key="2">
    <source>
        <dbReference type="SAM" id="Phobius"/>
    </source>
</evidence>
<sequence length="409" mass="45637">MPPTVTLERPSRRDPGPGADPDRQPAGARRGQSGRPRLQVLDGLRLLAALGVLSWHYTGIQQALAIWGGRTRDVVPAAHAVGQYGWLGVELFFLISGFVICMSCWGRPARDLFRSRVVRLLPAYWVAVLTTSVVLFLVRPPWVDQRELTFSRVLSNLTMGQAGLAVDDIDPVYWTLWVELRFYVLFAIVAALGVTYRRVVLFCGIWMFAVLLTPRSGLPLLDLVVMPQYAPFFIAGVAMYLMYRVGPNPLLWGIVGFSWLVAQHEMHTLVRPYISGSGHPLSFPVVLTVVTVAFLAVLGTALGAFRRLRYPWLTTAGALTYPLYLLHQEIGWIVLMKLHGLVNPYLLLAGLTAALLALAWLVHRWVERPAARLLRRWLDSSFHALRRADSFERAERAEQAERAAPGGAA</sequence>
<dbReference type="Proteomes" id="UP000249340">
    <property type="component" value="Chromosome"/>
</dbReference>
<reference evidence="5" key="1">
    <citation type="submission" date="2018-07" db="EMBL/GenBank/DDBJ databases">
        <title>Streptacidiphilus bronchialis DSM 106435 chromosome.</title>
        <authorList>
            <person name="Batra D."/>
            <person name="Gulvik C.A."/>
        </authorList>
    </citation>
    <scope>NUCLEOTIDE SEQUENCE [LARGE SCALE GENOMIC DNA]</scope>
    <source>
        <strain evidence="5">DSM 106435</strain>
    </source>
</reference>
<keyword evidence="5" id="KW-1185">Reference proteome</keyword>
<name>A0A345SW63_9ACTN</name>
<dbReference type="AlphaFoldDB" id="A0A345SW63"/>
<feature type="transmembrane region" description="Helical" evidence="2">
    <location>
        <begin position="312"/>
        <end position="333"/>
    </location>
</feature>
<keyword evidence="2" id="KW-0812">Transmembrane</keyword>
<feature type="domain" description="Acyltransferase 3" evidence="3">
    <location>
        <begin position="41"/>
        <end position="363"/>
    </location>
</feature>
<dbReference type="GO" id="GO:0016747">
    <property type="term" value="F:acyltransferase activity, transferring groups other than amino-acyl groups"/>
    <property type="evidence" value="ECO:0007669"/>
    <property type="project" value="InterPro"/>
</dbReference>
<feature type="compositionally biased region" description="Basic and acidic residues" evidence="1">
    <location>
        <begin position="9"/>
        <end position="23"/>
    </location>
</feature>
<evidence type="ECO:0000256" key="1">
    <source>
        <dbReference type="SAM" id="MobiDB-lite"/>
    </source>
</evidence>
<evidence type="ECO:0000259" key="3">
    <source>
        <dbReference type="Pfam" id="PF01757"/>
    </source>
</evidence>
<evidence type="ECO:0000313" key="5">
    <source>
        <dbReference type="Proteomes" id="UP000249340"/>
    </source>
</evidence>
<protein>
    <submittedName>
        <fullName evidence="4">Acyltransferase</fullName>
    </submittedName>
</protein>
<feature type="transmembrane region" description="Helical" evidence="2">
    <location>
        <begin position="199"/>
        <end position="218"/>
    </location>
</feature>
<dbReference type="GO" id="GO:0009103">
    <property type="term" value="P:lipopolysaccharide biosynthetic process"/>
    <property type="evidence" value="ECO:0007669"/>
    <property type="project" value="TreeGrafter"/>
</dbReference>
<keyword evidence="4" id="KW-0808">Transferase</keyword>
<feature type="transmembrane region" description="Helical" evidence="2">
    <location>
        <begin position="84"/>
        <end position="105"/>
    </location>
</feature>
<organism evidence="4 5">
    <name type="scientific">Peterkaempfera bronchialis</name>
    <dbReference type="NCBI Taxonomy" id="2126346"/>
    <lineage>
        <taxon>Bacteria</taxon>
        <taxon>Bacillati</taxon>
        <taxon>Actinomycetota</taxon>
        <taxon>Actinomycetes</taxon>
        <taxon>Kitasatosporales</taxon>
        <taxon>Streptomycetaceae</taxon>
        <taxon>Peterkaempfera</taxon>
    </lineage>
</organism>
<feature type="transmembrane region" description="Helical" evidence="2">
    <location>
        <begin position="250"/>
        <end position="269"/>
    </location>
</feature>
<feature type="transmembrane region" description="Helical" evidence="2">
    <location>
        <begin position="224"/>
        <end position="243"/>
    </location>
</feature>
<proteinExistence type="predicted"/>
<dbReference type="RefSeq" id="WP_111492889.1">
    <property type="nucleotide sequence ID" value="NZ_CP031264.1"/>
</dbReference>
<feature type="transmembrane region" description="Helical" evidence="2">
    <location>
        <begin position="281"/>
        <end position="305"/>
    </location>
</feature>